<evidence type="ECO:0000259" key="5">
    <source>
        <dbReference type="Pfam" id="PF18052"/>
    </source>
</evidence>
<feature type="domain" description="NB-ARC" evidence="4">
    <location>
        <begin position="173"/>
        <end position="348"/>
    </location>
</feature>
<feature type="domain" description="Disease resistance R13L4/SHOC-2-like LRR" evidence="7">
    <location>
        <begin position="551"/>
        <end position="858"/>
    </location>
</feature>
<dbReference type="FunFam" id="1.10.10.10:FF:000322">
    <property type="entry name" value="Probable disease resistance protein At1g63360"/>
    <property type="match status" value="1"/>
</dbReference>
<dbReference type="Proteomes" id="UP000327157">
    <property type="component" value="Chromosome 5"/>
</dbReference>
<dbReference type="InterPro" id="IPR042197">
    <property type="entry name" value="Apaf_helical"/>
</dbReference>
<dbReference type="InterPro" id="IPR002182">
    <property type="entry name" value="NB-ARC"/>
</dbReference>
<dbReference type="InterPro" id="IPR058922">
    <property type="entry name" value="WHD_DRP"/>
</dbReference>
<dbReference type="Gene3D" id="3.40.50.300">
    <property type="entry name" value="P-loop containing nucleotide triphosphate hydrolases"/>
    <property type="match status" value="1"/>
</dbReference>
<dbReference type="Gene3D" id="1.10.8.430">
    <property type="entry name" value="Helical domain of apoptotic protease-activating factors"/>
    <property type="match status" value="1"/>
</dbReference>
<dbReference type="PRINTS" id="PR00364">
    <property type="entry name" value="DISEASERSIST"/>
</dbReference>
<evidence type="ECO:0000313" key="9">
    <source>
        <dbReference type="Proteomes" id="UP000327157"/>
    </source>
</evidence>
<keyword evidence="1" id="KW-0677">Repeat</keyword>
<dbReference type="PANTHER" id="PTHR23155:SF1205">
    <property type="entry name" value="DISEASE RESISTANCE PROTEIN RPM1"/>
    <property type="match status" value="1"/>
</dbReference>
<dbReference type="InterPro" id="IPR032675">
    <property type="entry name" value="LRR_dom_sf"/>
</dbReference>
<dbReference type="InterPro" id="IPR027417">
    <property type="entry name" value="P-loop_NTPase"/>
</dbReference>
<dbReference type="AlphaFoldDB" id="A0A5N5IIM4"/>
<evidence type="ECO:0000256" key="1">
    <source>
        <dbReference type="ARBA" id="ARBA00022737"/>
    </source>
</evidence>
<evidence type="ECO:0000256" key="3">
    <source>
        <dbReference type="ARBA" id="ARBA00022821"/>
    </source>
</evidence>
<dbReference type="InterPro" id="IPR044974">
    <property type="entry name" value="Disease_R_plants"/>
</dbReference>
<dbReference type="EMBL" id="SMOL01000004">
    <property type="protein sequence ID" value="KAB2635084.1"/>
    <property type="molecule type" value="Genomic_DNA"/>
</dbReference>
<protein>
    <submittedName>
        <fullName evidence="8">Disease resistance protein RPM1-like</fullName>
    </submittedName>
</protein>
<dbReference type="Pfam" id="PF23559">
    <property type="entry name" value="WHD_DRP"/>
    <property type="match status" value="1"/>
</dbReference>
<feature type="domain" description="Disease resistance N-terminal" evidence="5">
    <location>
        <begin position="9"/>
        <end position="91"/>
    </location>
</feature>
<name>A0A5N5IIM4_9ROSA</name>
<reference evidence="9" key="2">
    <citation type="submission" date="2019-10" db="EMBL/GenBank/DDBJ databases">
        <title>A de novo genome assembly of a pear dwarfing rootstock.</title>
        <authorList>
            <person name="Wang F."/>
            <person name="Wang J."/>
            <person name="Li S."/>
            <person name="Zhang Y."/>
            <person name="Fang M."/>
            <person name="Ma L."/>
            <person name="Zhao Y."/>
            <person name="Jiang S."/>
        </authorList>
    </citation>
    <scope>NUCLEOTIDE SEQUENCE [LARGE SCALE GENOMIC DNA]</scope>
</reference>
<reference evidence="8 9" key="1">
    <citation type="submission" date="2019-09" db="EMBL/GenBank/DDBJ databases">
        <authorList>
            <person name="Ou C."/>
        </authorList>
    </citation>
    <scope>NUCLEOTIDE SEQUENCE [LARGE SCALE GENOMIC DNA]</scope>
    <source>
        <strain evidence="8">S2</strain>
        <tissue evidence="8">Leaf</tissue>
    </source>
</reference>
<dbReference type="GO" id="GO:0043531">
    <property type="term" value="F:ADP binding"/>
    <property type="evidence" value="ECO:0007669"/>
    <property type="project" value="InterPro"/>
</dbReference>
<evidence type="ECO:0000259" key="6">
    <source>
        <dbReference type="Pfam" id="PF23559"/>
    </source>
</evidence>
<proteinExistence type="predicted"/>
<dbReference type="InterPro" id="IPR055414">
    <property type="entry name" value="LRR_R13L4/SHOC2-like"/>
</dbReference>
<keyword evidence="9" id="KW-1185">Reference proteome</keyword>
<organism evidence="8 9">
    <name type="scientific">Pyrus ussuriensis x Pyrus communis</name>
    <dbReference type="NCBI Taxonomy" id="2448454"/>
    <lineage>
        <taxon>Eukaryota</taxon>
        <taxon>Viridiplantae</taxon>
        <taxon>Streptophyta</taxon>
        <taxon>Embryophyta</taxon>
        <taxon>Tracheophyta</taxon>
        <taxon>Spermatophyta</taxon>
        <taxon>Magnoliopsida</taxon>
        <taxon>eudicotyledons</taxon>
        <taxon>Gunneridae</taxon>
        <taxon>Pentapetalae</taxon>
        <taxon>rosids</taxon>
        <taxon>fabids</taxon>
        <taxon>Rosales</taxon>
        <taxon>Rosaceae</taxon>
        <taxon>Amygdaloideae</taxon>
        <taxon>Maleae</taxon>
        <taxon>Pyrus</taxon>
    </lineage>
</organism>
<dbReference type="InterPro" id="IPR036388">
    <property type="entry name" value="WH-like_DNA-bd_sf"/>
</dbReference>
<evidence type="ECO:0000313" key="8">
    <source>
        <dbReference type="EMBL" id="KAB2635084.1"/>
    </source>
</evidence>
<sequence>MALPTADLLIGKIVTIFENEASSVAGVRDEIDDIKQELVSMKAFLHDADRKKAQAEGEATWVASVRDLAYDVEDIIDEFMYHMYEQGSREGRFARWFNQTIRIPKNVWFRRKISSKLKNISRMIKAIPERNQRFGVGGLQGTCSSTCDDACRWVQNRAESSLFIMEDELVGIESKKQELMDWLMNEDQEQMVVSVVGMGGSGKTTLVAKAFNSETVKRHFNCCAWITVSKTYVIEDLFRSLIKEFHQGRMEEVPADINSMTYRELLQVIINYLETKRYIVVLDDVWDTKLWEEIKISLQNRRLGSRIILTTRKEDVAYYSYGVQSHIHRIKPLKLNEAWELFSSKAFSPFQNKCCPSQLESLAWDLVEKCEGLPLALVALGGLMSSKNSSEWIKVYNSLNWHLTNHPLLEPVKGILLLSFDDLPYRLKHCFLYCSLFPEDYLIRRKRLIRLWIAEGFVEHVKGITLEEVAEGYLMELIFRSMLHVVWRNETGRPKACKMHDLMRELALSISEKEKFCVVYDGREVMEEVRARRLSTQTTEGKIKFCTGMSQLRSFLVFVTDTSSLSFSNTLPSGFKLLRVLDLEYVPIDILPKEVVYLFNLRYLNLRATPIKKLPESIGKLHNLQTLDIRNTKIEALPGGISKLKNLRHLIMYRYTREHKGFGYVNGTRAPANICMLKKLQVLSCVELEGNIVRLRDLCASIQKMKLLHYLFLMASDEEEALQVNALQSPPPYLRMVILVGRQKKVPRWFFSLRSVTNMYLHWSRLEEDLLPYIEELPNLGRLTLINAYVGKELCFRSGFEKLTHLQLFIFPLLNKITIEKGVMPNLQSLSLDDCTELNTLPEGLQYLTKLETLRLELVPEQLVDSIRKGGVDHGKVQHIPEIIIPDFYTKEVEGSKLFEVIHILGIKECQI</sequence>
<keyword evidence="3" id="KW-0611">Plant defense</keyword>
<comment type="caution">
    <text evidence="8">The sequence shown here is derived from an EMBL/GenBank/DDBJ whole genome shotgun (WGS) entry which is preliminary data.</text>
</comment>
<accession>A0A5N5IIM4</accession>
<dbReference type="OrthoDB" id="598235at2759"/>
<dbReference type="InterPro" id="IPR038005">
    <property type="entry name" value="RX-like_CC"/>
</dbReference>
<dbReference type="SUPFAM" id="SSF52058">
    <property type="entry name" value="L domain-like"/>
    <property type="match status" value="1"/>
</dbReference>
<gene>
    <name evidence="8" type="ORF">D8674_025618</name>
</gene>
<dbReference type="PANTHER" id="PTHR23155">
    <property type="entry name" value="DISEASE RESISTANCE PROTEIN RP"/>
    <property type="match status" value="1"/>
</dbReference>
<reference evidence="8 9" key="3">
    <citation type="submission" date="2019-11" db="EMBL/GenBank/DDBJ databases">
        <title>A de novo genome assembly of a pear dwarfing rootstock.</title>
        <authorList>
            <person name="Wang F."/>
            <person name="Wang J."/>
            <person name="Li S."/>
            <person name="Zhang Y."/>
            <person name="Fang M."/>
            <person name="Ma L."/>
            <person name="Zhao Y."/>
            <person name="Jiang S."/>
        </authorList>
    </citation>
    <scope>NUCLEOTIDE SEQUENCE [LARGE SCALE GENOMIC DNA]</scope>
    <source>
        <strain evidence="8">S2</strain>
        <tissue evidence="8">Leaf</tissue>
    </source>
</reference>
<dbReference type="InterPro" id="IPR041118">
    <property type="entry name" value="Rx_N"/>
</dbReference>
<dbReference type="Gene3D" id="1.20.5.4130">
    <property type="match status" value="1"/>
</dbReference>
<dbReference type="Gene3D" id="3.80.10.10">
    <property type="entry name" value="Ribonuclease Inhibitor"/>
    <property type="match status" value="1"/>
</dbReference>
<keyword evidence="2" id="KW-0547">Nucleotide-binding</keyword>
<evidence type="ECO:0000259" key="7">
    <source>
        <dbReference type="Pfam" id="PF23598"/>
    </source>
</evidence>
<feature type="domain" description="Disease resistance protein winged helix" evidence="6">
    <location>
        <begin position="436"/>
        <end position="507"/>
    </location>
</feature>
<dbReference type="SUPFAM" id="SSF52540">
    <property type="entry name" value="P-loop containing nucleoside triphosphate hydrolases"/>
    <property type="match status" value="1"/>
</dbReference>
<dbReference type="Pfam" id="PF00931">
    <property type="entry name" value="NB-ARC"/>
    <property type="match status" value="1"/>
</dbReference>
<dbReference type="FunFam" id="3.40.50.300:FF:001091">
    <property type="entry name" value="Probable disease resistance protein At1g61300"/>
    <property type="match status" value="1"/>
</dbReference>
<evidence type="ECO:0000256" key="2">
    <source>
        <dbReference type="ARBA" id="ARBA00022741"/>
    </source>
</evidence>
<evidence type="ECO:0000259" key="4">
    <source>
        <dbReference type="Pfam" id="PF00931"/>
    </source>
</evidence>
<dbReference type="Gene3D" id="1.10.10.10">
    <property type="entry name" value="Winged helix-like DNA-binding domain superfamily/Winged helix DNA-binding domain"/>
    <property type="match status" value="1"/>
</dbReference>
<dbReference type="GO" id="GO:0098542">
    <property type="term" value="P:defense response to other organism"/>
    <property type="evidence" value="ECO:0007669"/>
    <property type="project" value="TreeGrafter"/>
</dbReference>
<dbReference type="Pfam" id="PF18052">
    <property type="entry name" value="Rx_N"/>
    <property type="match status" value="1"/>
</dbReference>
<dbReference type="CDD" id="cd14798">
    <property type="entry name" value="RX-CC_like"/>
    <property type="match status" value="1"/>
</dbReference>
<dbReference type="Pfam" id="PF23598">
    <property type="entry name" value="LRR_14"/>
    <property type="match status" value="1"/>
</dbReference>